<reference evidence="7" key="1">
    <citation type="journal article" date="2015" name="Genome Announc.">
        <title>Draft Genome Sequence of Tolypothrix boutellei Strain VB521301.</title>
        <authorList>
            <person name="Chandrababunaidu M.M."/>
            <person name="Singh D."/>
            <person name="Sen D."/>
            <person name="Bhan S."/>
            <person name="Das S."/>
            <person name="Gupta A."/>
            <person name="Adhikary S.P."/>
            <person name="Tripathy S."/>
        </authorList>
    </citation>
    <scope>NUCLEOTIDE SEQUENCE</scope>
    <source>
        <strain evidence="7">VB521301</strain>
    </source>
</reference>
<proteinExistence type="predicted"/>
<dbReference type="GO" id="GO:0008171">
    <property type="term" value="F:O-methyltransferase activity"/>
    <property type="evidence" value="ECO:0007669"/>
    <property type="project" value="InterPro"/>
</dbReference>
<dbReference type="PIRSF" id="PIRSF005739">
    <property type="entry name" value="O-mtase"/>
    <property type="match status" value="1"/>
</dbReference>
<name>A0A0C1NCN4_9CYAN</name>
<dbReference type="InterPro" id="IPR029063">
    <property type="entry name" value="SAM-dependent_MTases_sf"/>
</dbReference>
<evidence type="ECO:0000313" key="7">
    <source>
        <dbReference type="EMBL" id="KIE12527.1"/>
    </source>
</evidence>
<accession>A0A0C1NCN4</accession>
<dbReference type="STRING" id="1479485.DA73_0209395"/>
<dbReference type="InterPro" id="IPR036388">
    <property type="entry name" value="WH-like_DNA-bd_sf"/>
</dbReference>
<dbReference type="PANTHER" id="PTHR43712:SF2">
    <property type="entry name" value="O-METHYLTRANSFERASE CICE"/>
    <property type="match status" value="1"/>
</dbReference>
<dbReference type="AlphaFoldDB" id="A0A0C1NCN4"/>
<dbReference type="InterPro" id="IPR036390">
    <property type="entry name" value="WH_DNA-bd_sf"/>
</dbReference>
<feature type="active site" description="Proton acceptor" evidence="4">
    <location>
        <position position="246"/>
    </location>
</feature>
<dbReference type="SUPFAM" id="SSF46785">
    <property type="entry name" value="Winged helix' DNA-binding domain"/>
    <property type="match status" value="1"/>
</dbReference>
<feature type="domain" description="O-methyltransferase C-terminal" evidence="5">
    <location>
        <begin position="139"/>
        <end position="319"/>
    </location>
</feature>
<keyword evidence="1 7" id="KW-0489">Methyltransferase</keyword>
<dbReference type="GO" id="GO:0032259">
    <property type="term" value="P:methylation"/>
    <property type="evidence" value="ECO:0007669"/>
    <property type="project" value="UniProtKB-KW"/>
</dbReference>
<dbReference type="InterPro" id="IPR016461">
    <property type="entry name" value="COMT-like"/>
</dbReference>
<dbReference type="PANTHER" id="PTHR43712">
    <property type="entry name" value="PUTATIVE (AFU_ORTHOLOGUE AFUA_4G14580)-RELATED"/>
    <property type="match status" value="1"/>
</dbReference>
<dbReference type="Gene3D" id="1.20.5.840">
    <property type="entry name" value="hypothetical RNA methyltransferase"/>
    <property type="match status" value="1"/>
</dbReference>
<keyword evidence="3" id="KW-0949">S-adenosyl-L-methionine</keyword>
<dbReference type="InterPro" id="IPR001077">
    <property type="entry name" value="COMT_C"/>
</dbReference>
<dbReference type="Pfam" id="PF00891">
    <property type="entry name" value="Methyltransf_2"/>
    <property type="match status" value="1"/>
</dbReference>
<dbReference type="GO" id="GO:0046983">
    <property type="term" value="F:protein dimerization activity"/>
    <property type="evidence" value="ECO:0007669"/>
    <property type="project" value="InterPro"/>
</dbReference>
<evidence type="ECO:0000256" key="1">
    <source>
        <dbReference type="ARBA" id="ARBA00022603"/>
    </source>
</evidence>
<dbReference type="Gene3D" id="3.40.50.150">
    <property type="entry name" value="Vaccinia Virus protein VP39"/>
    <property type="match status" value="1"/>
</dbReference>
<comment type="caution">
    <text evidence="7">The sequence shown here is derived from an EMBL/GenBank/DDBJ whole genome shotgun (WGS) entry which is preliminary data.</text>
</comment>
<dbReference type="Gene3D" id="1.10.10.10">
    <property type="entry name" value="Winged helix-like DNA-binding domain superfamily/Winged helix DNA-binding domain"/>
    <property type="match status" value="1"/>
</dbReference>
<evidence type="ECO:0000256" key="2">
    <source>
        <dbReference type="ARBA" id="ARBA00022679"/>
    </source>
</evidence>
<evidence type="ECO:0000259" key="6">
    <source>
        <dbReference type="Pfam" id="PF08100"/>
    </source>
</evidence>
<dbReference type="OrthoDB" id="1682723at2"/>
<evidence type="ECO:0000256" key="4">
    <source>
        <dbReference type="PIRSR" id="PIRSR005739-1"/>
    </source>
</evidence>
<dbReference type="SUPFAM" id="SSF53335">
    <property type="entry name" value="S-adenosyl-L-methionine-dependent methyltransferases"/>
    <property type="match status" value="1"/>
</dbReference>
<dbReference type="PROSITE" id="PS51683">
    <property type="entry name" value="SAM_OMT_II"/>
    <property type="match status" value="1"/>
</dbReference>
<sequence>MENQSRTPSPALFLSTVNAYQRTAAIKAAIELDVFTAIGSGVEEATSLAQKCQTSERGMRILCDYLAIAGFLIKEAGGYKLTPDSAMFLVPSSKAYVGSTIEFILSPSITNAFDNLSTAVRQGGTAMSATGTLEPEHPVWVKFAKAMAPAMAMPAQLIAQFLKVDSLKRLKVLDISASHGLFGIAIAQHNPHAEIFAVDWAPVLAVAEENARACGVSERYHTIAGSAFEVDYGKDCDLVLLPNFLHHFDPATCEILLKKIYDALADGGRVVTFEFIPNEDRITPPEAAAFSLTMLATTPSGDAYTFAEYEQMFGNAGFNHSELHLLPNLPQQVVISYK</sequence>
<gene>
    <name evidence="7" type="ORF">DA73_0209395</name>
</gene>
<evidence type="ECO:0000256" key="3">
    <source>
        <dbReference type="ARBA" id="ARBA00022691"/>
    </source>
</evidence>
<keyword evidence="2 7" id="KW-0808">Transferase</keyword>
<dbReference type="InterPro" id="IPR012967">
    <property type="entry name" value="COMT_dimerisation"/>
</dbReference>
<feature type="domain" description="O-methyltransferase dimerisation" evidence="6">
    <location>
        <begin position="16"/>
        <end position="90"/>
    </location>
</feature>
<evidence type="ECO:0000259" key="5">
    <source>
        <dbReference type="Pfam" id="PF00891"/>
    </source>
</evidence>
<dbReference type="Pfam" id="PF08100">
    <property type="entry name" value="Dimerisation"/>
    <property type="match status" value="1"/>
</dbReference>
<protein>
    <submittedName>
        <fullName evidence="7">Methyltransferase type 12</fullName>
    </submittedName>
</protein>
<dbReference type="EMBL" id="JHEG02000036">
    <property type="protein sequence ID" value="KIE12527.1"/>
    <property type="molecule type" value="Genomic_DNA"/>
</dbReference>
<organism evidence="7">
    <name type="scientific">Tolypothrix bouteillei VB521301</name>
    <dbReference type="NCBI Taxonomy" id="1479485"/>
    <lineage>
        <taxon>Bacteria</taxon>
        <taxon>Bacillati</taxon>
        <taxon>Cyanobacteriota</taxon>
        <taxon>Cyanophyceae</taxon>
        <taxon>Nostocales</taxon>
        <taxon>Tolypothrichaceae</taxon>
        <taxon>Tolypothrix</taxon>
    </lineage>
</organism>